<evidence type="ECO:0000313" key="2">
    <source>
        <dbReference type="Proteomes" id="UP000828390"/>
    </source>
</evidence>
<name>A0A9D4BLX8_DREPO</name>
<dbReference type="AlphaFoldDB" id="A0A9D4BLX8"/>
<reference evidence="1" key="2">
    <citation type="submission" date="2020-11" db="EMBL/GenBank/DDBJ databases">
        <authorList>
            <person name="McCartney M.A."/>
            <person name="Auch B."/>
            <person name="Kono T."/>
            <person name="Mallez S."/>
            <person name="Becker A."/>
            <person name="Gohl D.M."/>
            <person name="Silverstein K.A.T."/>
            <person name="Koren S."/>
            <person name="Bechman K.B."/>
            <person name="Herman A."/>
            <person name="Abrahante J.E."/>
            <person name="Garbe J."/>
        </authorList>
    </citation>
    <scope>NUCLEOTIDE SEQUENCE</scope>
    <source>
        <strain evidence="1">Duluth1</strain>
        <tissue evidence="1">Whole animal</tissue>
    </source>
</reference>
<proteinExistence type="predicted"/>
<dbReference type="Proteomes" id="UP000828390">
    <property type="component" value="Unassembled WGS sequence"/>
</dbReference>
<organism evidence="1 2">
    <name type="scientific">Dreissena polymorpha</name>
    <name type="common">Zebra mussel</name>
    <name type="synonym">Mytilus polymorpha</name>
    <dbReference type="NCBI Taxonomy" id="45954"/>
    <lineage>
        <taxon>Eukaryota</taxon>
        <taxon>Metazoa</taxon>
        <taxon>Spiralia</taxon>
        <taxon>Lophotrochozoa</taxon>
        <taxon>Mollusca</taxon>
        <taxon>Bivalvia</taxon>
        <taxon>Autobranchia</taxon>
        <taxon>Heteroconchia</taxon>
        <taxon>Euheterodonta</taxon>
        <taxon>Imparidentia</taxon>
        <taxon>Neoheterodontei</taxon>
        <taxon>Myida</taxon>
        <taxon>Dreissenoidea</taxon>
        <taxon>Dreissenidae</taxon>
        <taxon>Dreissena</taxon>
    </lineage>
</organism>
<reference evidence="1" key="1">
    <citation type="journal article" date="2019" name="bioRxiv">
        <title>The Genome of the Zebra Mussel, Dreissena polymorpha: A Resource for Invasive Species Research.</title>
        <authorList>
            <person name="McCartney M.A."/>
            <person name="Auch B."/>
            <person name="Kono T."/>
            <person name="Mallez S."/>
            <person name="Zhang Y."/>
            <person name="Obille A."/>
            <person name="Becker A."/>
            <person name="Abrahante J.E."/>
            <person name="Garbe J."/>
            <person name="Badalamenti J.P."/>
            <person name="Herman A."/>
            <person name="Mangelson H."/>
            <person name="Liachko I."/>
            <person name="Sullivan S."/>
            <person name="Sone E.D."/>
            <person name="Koren S."/>
            <person name="Silverstein K.A.T."/>
            <person name="Beckman K.B."/>
            <person name="Gohl D.M."/>
        </authorList>
    </citation>
    <scope>NUCLEOTIDE SEQUENCE</scope>
    <source>
        <strain evidence="1">Duluth1</strain>
        <tissue evidence="1">Whole animal</tissue>
    </source>
</reference>
<keyword evidence="2" id="KW-1185">Reference proteome</keyword>
<comment type="caution">
    <text evidence="1">The sequence shown here is derived from an EMBL/GenBank/DDBJ whole genome shotgun (WGS) entry which is preliminary data.</text>
</comment>
<evidence type="ECO:0000313" key="1">
    <source>
        <dbReference type="EMBL" id="KAH3708676.1"/>
    </source>
</evidence>
<sequence>MTRRILRVDPVWAVLQRDVVDGFDQLWGQTIVKMGRLKCTESFVSTGPGCIQLQVVFEEKQQSK</sequence>
<dbReference type="EMBL" id="JAIWYP010000014">
    <property type="protein sequence ID" value="KAH3708676.1"/>
    <property type="molecule type" value="Genomic_DNA"/>
</dbReference>
<protein>
    <submittedName>
        <fullName evidence="1">Uncharacterized protein</fullName>
    </submittedName>
</protein>
<accession>A0A9D4BLX8</accession>
<gene>
    <name evidence="1" type="ORF">DPMN_068133</name>
</gene>